<feature type="region of interest" description="Disordered" evidence="1">
    <location>
        <begin position="1"/>
        <end position="23"/>
    </location>
</feature>
<evidence type="ECO:0000313" key="3">
    <source>
        <dbReference type="Proteomes" id="UP000287651"/>
    </source>
</evidence>
<gene>
    <name evidence="2" type="ORF">B296_00057051</name>
</gene>
<dbReference type="Proteomes" id="UP000287651">
    <property type="component" value="Unassembled WGS sequence"/>
</dbReference>
<name>A0A426XP32_ENSVE</name>
<feature type="compositionally biased region" description="Polar residues" evidence="1">
    <location>
        <begin position="49"/>
        <end position="70"/>
    </location>
</feature>
<dbReference type="EMBL" id="AMZH03018764">
    <property type="protein sequence ID" value="RRT41210.1"/>
    <property type="molecule type" value="Genomic_DNA"/>
</dbReference>
<organism evidence="2 3">
    <name type="scientific">Ensete ventricosum</name>
    <name type="common">Abyssinian banana</name>
    <name type="synonym">Musa ensete</name>
    <dbReference type="NCBI Taxonomy" id="4639"/>
    <lineage>
        <taxon>Eukaryota</taxon>
        <taxon>Viridiplantae</taxon>
        <taxon>Streptophyta</taxon>
        <taxon>Embryophyta</taxon>
        <taxon>Tracheophyta</taxon>
        <taxon>Spermatophyta</taxon>
        <taxon>Magnoliopsida</taxon>
        <taxon>Liliopsida</taxon>
        <taxon>Zingiberales</taxon>
        <taxon>Musaceae</taxon>
        <taxon>Ensete</taxon>
    </lineage>
</organism>
<evidence type="ECO:0000256" key="1">
    <source>
        <dbReference type="SAM" id="MobiDB-lite"/>
    </source>
</evidence>
<accession>A0A426XP32</accession>
<sequence length="145" mass="16286">MQSSQSGDYIREESSSSKCICGSNPKHHHMKWCIVEIVLVGDRDPGSKQWCTNSSEGARQVQGQGRSSGAQLPKSKASVRKEVDSEEHHSAIDADLSIVKEGIQMQGNVQYGYRLDNTTVPQRRDFCEVIDPLLSWRESIDHKRD</sequence>
<feature type="region of interest" description="Disordered" evidence="1">
    <location>
        <begin position="48"/>
        <end position="88"/>
    </location>
</feature>
<protein>
    <submittedName>
        <fullName evidence="2">Uncharacterized protein</fullName>
    </submittedName>
</protein>
<proteinExistence type="predicted"/>
<dbReference type="AlphaFoldDB" id="A0A426XP32"/>
<evidence type="ECO:0000313" key="2">
    <source>
        <dbReference type="EMBL" id="RRT41210.1"/>
    </source>
</evidence>
<comment type="caution">
    <text evidence="2">The sequence shown here is derived from an EMBL/GenBank/DDBJ whole genome shotgun (WGS) entry which is preliminary data.</text>
</comment>
<reference evidence="2 3" key="1">
    <citation type="journal article" date="2014" name="Agronomy (Basel)">
        <title>A Draft Genome Sequence for Ensete ventricosum, the Drought-Tolerant Tree Against Hunger.</title>
        <authorList>
            <person name="Harrison J."/>
            <person name="Moore K.A."/>
            <person name="Paszkiewicz K."/>
            <person name="Jones T."/>
            <person name="Grant M."/>
            <person name="Ambacheew D."/>
            <person name="Muzemil S."/>
            <person name="Studholme D.J."/>
        </authorList>
    </citation>
    <scope>NUCLEOTIDE SEQUENCE [LARGE SCALE GENOMIC DNA]</scope>
</reference>
<feature type="compositionally biased region" description="Basic and acidic residues" evidence="1">
    <location>
        <begin position="79"/>
        <end position="88"/>
    </location>
</feature>